<feature type="compositionally biased region" description="Low complexity" evidence="1">
    <location>
        <begin position="17"/>
        <end position="26"/>
    </location>
</feature>
<evidence type="ECO:0000256" key="1">
    <source>
        <dbReference type="SAM" id="MobiDB-lite"/>
    </source>
</evidence>
<feature type="compositionally biased region" description="Pro residues" evidence="1">
    <location>
        <begin position="108"/>
        <end position="121"/>
    </location>
</feature>
<name>K5WAA2_PHACS</name>
<feature type="region of interest" description="Disordered" evidence="1">
    <location>
        <begin position="1"/>
        <end position="26"/>
    </location>
</feature>
<dbReference type="OrthoDB" id="3239894at2759"/>
<feature type="compositionally biased region" description="Low complexity" evidence="1">
    <location>
        <begin position="83"/>
        <end position="94"/>
    </location>
</feature>
<keyword evidence="3" id="KW-1185">Reference proteome</keyword>
<sequence length="501" mass="55389">MAPAHTPPAGSPPPVFSPQRQAQIAAAEQEGANLVASIYASGELPDFTINDDDWEDPVESDDSGNKGMSNPLSPVQPAQHDYLSPSSSPSLLTLPLPPAPDGSNLPVPDLPPNPFQRPSFTPAPIPSPANVHLHPVAYLIYLLLFCTLCWAEQKKKVPFTAKIFEENGYPCRTNEQHRHYQAEYQACMTDGAREAFVKKHAIRWSEFSHLPYFNFEKMVVVDCMHNLFLELVKTHFYHIWVKSKVLHKTKELNHLDAILNKMSLLAKVGRLPQLIGESASRSLTADQWLVLSTLIGPLAIPQIWQDYMSADPAAILAACKASIASTIAEKRSAAAAKRKSAQQKKRTKGKATRKQTSPVAESSTATRRSQRACQPTNRALSVDAASDSDVGKSEGKWLDDGAVDDIEDKTFNDEMPWRKRARGDNAADDSHKLSQLVPDDVVNFLKLCEALQLLLHGDITDDQIIQADKLIQKYGIGLIELYGPEVLKPNHHYTTQVGKFV</sequence>
<dbReference type="Proteomes" id="UP000008370">
    <property type="component" value="Unassembled WGS sequence"/>
</dbReference>
<proteinExistence type="predicted"/>
<dbReference type="AlphaFoldDB" id="K5WAA2"/>
<dbReference type="GeneID" id="18911128"/>
<accession>K5WAA2</accession>
<feature type="compositionally biased region" description="Basic residues" evidence="1">
    <location>
        <begin position="336"/>
        <end position="353"/>
    </location>
</feature>
<protein>
    <submittedName>
        <fullName evidence="2">Uncharacterized protein</fullName>
    </submittedName>
</protein>
<feature type="compositionally biased region" description="Basic and acidic residues" evidence="1">
    <location>
        <begin position="389"/>
        <end position="399"/>
    </location>
</feature>
<dbReference type="RefSeq" id="XP_007396446.1">
    <property type="nucleotide sequence ID" value="XM_007396384.1"/>
</dbReference>
<reference evidence="2 3" key="1">
    <citation type="journal article" date="2012" name="BMC Genomics">
        <title>Comparative genomics of the white-rot fungi, Phanerochaete carnosa and P. chrysosporium, to elucidate the genetic basis of the distinct wood types they colonize.</title>
        <authorList>
            <person name="Suzuki H."/>
            <person name="MacDonald J."/>
            <person name="Syed K."/>
            <person name="Salamov A."/>
            <person name="Hori C."/>
            <person name="Aerts A."/>
            <person name="Henrissat B."/>
            <person name="Wiebenga A."/>
            <person name="vanKuyk P.A."/>
            <person name="Barry K."/>
            <person name="Lindquist E."/>
            <person name="LaButti K."/>
            <person name="Lapidus A."/>
            <person name="Lucas S."/>
            <person name="Coutinho P."/>
            <person name="Gong Y."/>
            <person name="Samejima M."/>
            <person name="Mahadevan R."/>
            <person name="Abou-Zaid M."/>
            <person name="de Vries R.P."/>
            <person name="Igarashi K."/>
            <person name="Yadav J.S."/>
            <person name="Grigoriev I.V."/>
            <person name="Master E.R."/>
        </authorList>
    </citation>
    <scope>NUCLEOTIDE SEQUENCE [LARGE SCALE GENOMIC DNA]</scope>
    <source>
        <strain evidence="2 3">HHB-10118-sp</strain>
    </source>
</reference>
<feature type="compositionally biased region" description="Pro residues" evidence="1">
    <location>
        <begin position="1"/>
        <end position="16"/>
    </location>
</feature>
<dbReference type="KEGG" id="pco:PHACADRAFT_196203"/>
<dbReference type="PANTHER" id="PTHR46579:SF1">
    <property type="entry name" value="F5_8 TYPE C DOMAIN-CONTAINING PROTEIN"/>
    <property type="match status" value="1"/>
</dbReference>
<evidence type="ECO:0000313" key="2">
    <source>
        <dbReference type="EMBL" id="EKM56150.1"/>
    </source>
</evidence>
<dbReference type="STRING" id="650164.K5WAA2"/>
<feature type="region of interest" description="Disordered" evidence="1">
    <location>
        <begin position="334"/>
        <end position="399"/>
    </location>
</feature>
<feature type="compositionally biased region" description="Polar residues" evidence="1">
    <location>
        <begin position="354"/>
        <end position="379"/>
    </location>
</feature>
<gene>
    <name evidence="2" type="ORF">PHACADRAFT_196203</name>
</gene>
<evidence type="ECO:0000313" key="3">
    <source>
        <dbReference type="Proteomes" id="UP000008370"/>
    </source>
</evidence>
<dbReference type="EMBL" id="JH930472">
    <property type="protein sequence ID" value="EKM56150.1"/>
    <property type="molecule type" value="Genomic_DNA"/>
</dbReference>
<dbReference type="HOGENOM" id="CLU_544116_0_0_1"/>
<feature type="region of interest" description="Disordered" evidence="1">
    <location>
        <begin position="45"/>
        <end position="121"/>
    </location>
</feature>
<dbReference type="InParanoid" id="K5WAA2"/>
<dbReference type="PANTHER" id="PTHR46579">
    <property type="entry name" value="F5/8 TYPE C DOMAIN-CONTAINING PROTEIN-RELATED"/>
    <property type="match status" value="1"/>
</dbReference>
<feature type="compositionally biased region" description="Acidic residues" evidence="1">
    <location>
        <begin position="49"/>
        <end position="62"/>
    </location>
</feature>
<organism evidence="2 3">
    <name type="scientific">Phanerochaete carnosa (strain HHB-10118-sp)</name>
    <name type="common">White-rot fungus</name>
    <name type="synonym">Peniophora carnosa</name>
    <dbReference type="NCBI Taxonomy" id="650164"/>
    <lineage>
        <taxon>Eukaryota</taxon>
        <taxon>Fungi</taxon>
        <taxon>Dikarya</taxon>
        <taxon>Basidiomycota</taxon>
        <taxon>Agaricomycotina</taxon>
        <taxon>Agaricomycetes</taxon>
        <taxon>Polyporales</taxon>
        <taxon>Phanerochaetaceae</taxon>
        <taxon>Phanerochaete</taxon>
    </lineage>
</organism>